<dbReference type="EMBL" id="CP012109">
    <property type="protein sequence ID" value="AKQ67363.1"/>
    <property type="molecule type" value="Genomic_DNA"/>
</dbReference>
<dbReference type="PANTHER" id="PTHR33745:SF1">
    <property type="entry name" value="RSBT ANTAGONIST PROTEIN RSBS"/>
    <property type="match status" value="1"/>
</dbReference>
<dbReference type="STRING" id="1297742.A176_004275"/>
<protein>
    <submittedName>
        <fullName evidence="2">RsbS, negative regulator of sigma-B</fullName>
    </submittedName>
</protein>
<keyword evidence="3" id="KW-1185">Reference proteome</keyword>
<organism evidence="2 3">
    <name type="scientific">Pseudomyxococcus hansupus</name>
    <dbReference type="NCBI Taxonomy" id="1297742"/>
    <lineage>
        <taxon>Bacteria</taxon>
        <taxon>Pseudomonadati</taxon>
        <taxon>Myxococcota</taxon>
        <taxon>Myxococcia</taxon>
        <taxon>Myxococcales</taxon>
        <taxon>Cystobacterineae</taxon>
        <taxon>Myxococcaceae</taxon>
        <taxon>Pseudomyxococcus</taxon>
    </lineage>
</organism>
<sequence>MSFAASAALARPERDTARIPIIPLWGNLIVPLQGDITDAQAAQLCSDVLRDIQRTRARGMVVDISGLWMVDSHLCAVLARLAASARLMGTRTVLCGMGADVALTLQSMGIELDGVETALGLEEGLSLLGIQVMGALTAEAERESAQRLADAMLGFEEVPLAKPPAGPGR</sequence>
<gene>
    <name evidence="2" type="ORF">A176_004275</name>
</gene>
<accession>A0A0H4X0G5</accession>
<evidence type="ECO:0000313" key="2">
    <source>
        <dbReference type="EMBL" id="AKQ67363.1"/>
    </source>
</evidence>
<evidence type="ECO:0000313" key="3">
    <source>
        <dbReference type="Proteomes" id="UP000009026"/>
    </source>
</evidence>
<dbReference type="OrthoDB" id="9797171at2"/>
<dbReference type="AlphaFoldDB" id="A0A0H4X0G5"/>
<dbReference type="RefSeq" id="WP_002634904.1">
    <property type="nucleotide sequence ID" value="NZ_CP012109.1"/>
</dbReference>
<dbReference type="CDD" id="cd07041">
    <property type="entry name" value="STAS_RsbR_RsbS_like"/>
    <property type="match status" value="1"/>
</dbReference>
<dbReference type="Pfam" id="PF01740">
    <property type="entry name" value="STAS"/>
    <property type="match status" value="1"/>
</dbReference>
<reference evidence="2 3" key="1">
    <citation type="journal article" date="2016" name="PLoS ONE">
        <title>Complete Genome Sequence and Comparative Genomics of a Novel Myxobacterium Myxococcus hansupus.</title>
        <authorList>
            <person name="Sharma G."/>
            <person name="Narwani T."/>
            <person name="Subramanian S."/>
        </authorList>
    </citation>
    <scope>NUCLEOTIDE SEQUENCE [LARGE SCALE GENOMIC DNA]</scope>
    <source>
        <strain evidence="3">mixupus</strain>
    </source>
</reference>
<dbReference type="KEGG" id="mym:A176_004275"/>
<evidence type="ECO:0000259" key="1">
    <source>
        <dbReference type="PROSITE" id="PS50801"/>
    </source>
</evidence>
<dbReference type="InterPro" id="IPR036513">
    <property type="entry name" value="STAS_dom_sf"/>
</dbReference>
<dbReference type="SUPFAM" id="SSF52091">
    <property type="entry name" value="SpoIIaa-like"/>
    <property type="match status" value="1"/>
</dbReference>
<name>A0A0H4X0G5_9BACT</name>
<feature type="domain" description="STAS" evidence="1">
    <location>
        <begin position="26"/>
        <end position="128"/>
    </location>
</feature>
<dbReference type="PROSITE" id="PS50801">
    <property type="entry name" value="STAS"/>
    <property type="match status" value="1"/>
</dbReference>
<dbReference type="eggNOG" id="COG1366">
    <property type="taxonomic scope" value="Bacteria"/>
</dbReference>
<dbReference type="InterPro" id="IPR002645">
    <property type="entry name" value="STAS_dom"/>
</dbReference>
<dbReference type="Proteomes" id="UP000009026">
    <property type="component" value="Chromosome"/>
</dbReference>
<proteinExistence type="predicted"/>
<dbReference type="PANTHER" id="PTHR33745">
    <property type="entry name" value="RSBT ANTAGONIST PROTEIN RSBS-RELATED"/>
    <property type="match status" value="1"/>
</dbReference>
<dbReference type="Gene3D" id="3.30.750.24">
    <property type="entry name" value="STAS domain"/>
    <property type="match status" value="1"/>
</dbReference>
<dbReference type="PATRIC" id="fig|1297742.4.peg.4317"/>
<dbReference type="InterPro" id="IPR051932">
    <property type="entry name" value="Bact_StressResp_Reg"/>
</dbReference>